<keyword evidence="4" id="KW-1185">Reference proteome</keyword>
<sequence>MVVPIAAYIGFMVRACALRGRAVPSRFARGFRFACGFGNSGARCTLGFVQQGKVMTKKPPVPEENKSPYPIEEPPHDDVGDTEAKEKEAARSRKWIAAGAAVGIGSAALAGALLYGRSKGKKDKA</sequence>
<dbReference type="KEGG" id="spzr:G5C33_08905"/>
<dbReference type="Proteomes" id="UP000501568">
    <property type="component" value="Chromosome"/>
</dbReference>
<feature type="compositionally biased region" description="Basic and acidic residues" evidence="1">
    <location>
        <begin position="73"/>
        <end position="88"/>
    </location>
</feature>
<dbReference type="RefSeq" id="WP_165325326.1">
    <property type="nucleotide sequence ID" value="NZ_CP049109.1"/>
</dbReference>
<accession>A0A6G6Y0J1</accession>
<gene>
    <name evidence="3" type="ORF">G5C33_08905</name>
</gene>
<keyword evidence="2" id="KW-0812">Transmembrane</keyword>
<reference evidence="3 4" key="1">
    <citation type="submission" date="2020-02" db="EMBL/GenBank/DDBJ databases">
        <authorList>
            <person name="Zheng R.K."/>
            <person name="Sun C.M."/>
        </authorList>
    </citation>
    <scope>NUCLEOTIDE SEQUENCE [LARGE SCALE GENOMIC DNA]</scope>
    <source>
        <strain evidence="4">zrk23</strain>
    </source>
</reference>
<dbReference type="EMBL" id="CP049109">
    <property type="protein sequence ID" value="QIG78327.1"/>
    <property type="molecule type" value="Genomic_DNA"/>
</dbReference>
<organism evidence="3 4">
    <name type="scientific">Stakelama tenebrarum</name>
    <dbReference type="NCBI Taxonomy" id="2711215"/>
    <lineage>
        <taxon>Bacteria</taxon>
        <taxon>Pseudomonadati</taxon>
        <taxon>Pseudomonadota</taxon>
        <taxon>Alphaproteobacteria</taxon>
        <taxon>Sphingomonadales</taxon>
        <taxon>Sphingomonadaceae</taxon>
        <taxon>Stakelama</taxon>
    </lineage>
</organism>
<dbReference type="AlphaFoldDB" id="A0A6G6Y0J1"/>
<keyword evidence="2" id="KW-1133">Transmembrane helix</keyword>
<protein>
    <submittedName>
        <fullName evidence="3">Uncharacterized protein</fullName>
    </submittedName>
</protein>
<evidence type="ECO:0000256" key="2">
    <source>
        <dbReference type="SAM" id="Phobius"/>
    </source>
</evidence>
<evidence type="ECO:0000313" key="3">
    <source>
        <dbReference type="EMBL" id="QIG78327.1"/>
    </source>
</evidence>
<evidence type="ECO:0000313" key="4">
    <source>
        <dbReference type="Proteomes" id="UP000501568"/>
    </source>
</evidence>
<evidence type="ECO:0000256" key="1">
    <source>
        <dbReference type="SAM" id="MobiDB-lite"/>
    </source>
</evidence>
<feature type="transmembrane region" description="Helical" evidence="2">
    <location>
        <begin position="95"/>
        <end position="115"/>
    </location>
</feature>
<name>A0A6G6Y0J1_9SPHN</name>
<proteinExistence type="predicted"/>
<feature type="region of interest" description="Disordered" evidence="1">
    <location>
        <begin position="55"/>
        <end position="88"/>
    </location>
</feature>
<keyword evidence="2" id="KW-0472">Membrane</keyword>